<dbReference type="FunFam" id="1.10.357.50:FF:000010">
    <property type="entry name" value="exocyst complex component 3"/>
    <property type="match status" value="1"/>
</dbReference>
<keyword evidence="2" id="KW-0813">Transport</keyword>
<dbReference type="InterPro" id="IPR010326">
    <property type="entry name" value="EXOC3/Sec6"/>
</dbReference>
<evidence type="ECO:0008006" key="5">
    <source>
        <dbReference type="Google" id="ProtNLM"/>
    </source>
</evidence>
<name>A0A7R9H3R2_TIMPO</name>
<sequence>MSLSKKRRNKNPGFQSGMGLGSAYRYSTIHYSYQEYGLPDKDSGQSNLLLWHRFLTDQRIQKIYTRMDVEHLELEAKATATKHVINMLQRPEQLEKVEQYKRRVVRKKASVEAMLKTAMQSQLDGVRVGLNQLQSALHDMQEIKQNLKWIEESFSSVPALNSKLQDVREENMRHSQYVTAMENLKHIFTVPESVEKTKQWINEGKLLHTHQCLTDLENSRDDLLYELYKLPNQAPADKIMLKAYFEDVEGLSQLLEKQLRLVVSRTLNTLRKEPTEIVTALRIIEREEKADAFALQRQRQSGFLPPGRPKRWREKALEVLEKSVAQRIEGTQVDERADDKMWLVRYLELTRQLILEDLRVVKTLCVPCFPPQYDIVNKFVNMYHTCLSAHLQELIQNGLEGNEYVSVLSWIMNTYAGPDLMQHPELNIDTSVIGPLLSNEVVEELQSLYLKNMERNYMDWMQKTLEKEKEDWRKGTAPEGDDQDGYFHTVAPVIIFQMIDQNLQVTKTISQELTFKALLLSMGQVTQYGKMYREAIVQFKIRHFEDRSQVPYFTHYIITIVNNCLHFVELAQQMKQLYWIPGLHDNEAASKLEALLSTFQQLRDEAAQFLLEEAFLDLELHFQDLVTSKWLASSIPVDTICVTLEDYFHDYVHLRLRNFDYVISEAQNLVGKKYVSAMLRKRISFKTYEERKEAALKILKESAQIKAFFTRIAPKVAKFDSPFEIINALAEVLKCEDAEMLSLDLHNLIDKYPDVTQDHLTQLIALRGDLSKSEVRDMVTYVVQSEQTKNRPPAPKSIFSQL</sequence>
<dbReference type="Gene3D" id="1.10.357.50">
    <property type="match status" value="1"/>
</dbReference>
<evidence type="ECO:0000256" key="2">
    <source>
        <dbReference type="ARBA" id="ARBA00022448"/>
    </source>
</evidence>
<protein>
    <recommendedName>
        <fullName evidence="5">Exocyst complex component Sec6</fullName>
    </recommendedName>
</protein>
<dbReference type="Pfam" id="PF06046">
    <property type="entry name" value="Sec6"/>
    <property type="match status" value="1"/>
</dbReference>
<dbReference type="FunFam" id="1.10.357.70:FF:000001">
    <property type="entry name" value="Exocyst complex component 3"/>
    <property type="match status" value="1"/>
</dbReference>
<dbReference type="InterPro" id="IPR042532">
    <property type="entry name" value="EXOC3/Sec6_C"/>
</dbReference>
<evidence type="ECO:0000256" key="1">
    <source>
        <dbReference type="ARBA" id="ARBA00009447"/>
    </source>
</evidence>
<dbReference type="GO" id="GO:0051601">
    <property type="term" value="P:exocyst localization"/>
    <property type="evidence" value="ECO:0007669"/>
    <property type="project" value="TreeGrafter"/>
</dbReference>
<reference evidence="4" key="1">
    <citation type="submission" date="2020-11" db="EMBL/GenBank/DDBJ databases">
        <authorList>
            <person name="Tran Van P."/>
        </authorList>
    </citation>
    <scope>NUCLEOTIDE SEQUENCE</scope>
</reference>
<accession>A0A7R9H3R2</accession>
<dbReference type="PANTHER" id="PTHR21292:SF1">
    <property type="entry name" value="EXOCYST COMPLEX COMPONENT 3"/>
    <property type="match status" value="1"/>
</dbReference>
<keyword evidence="3" id="KW-0268">Exocytosis</keyword>
<dbReference type="GO" id="GO:0006887">
    <property type="term" value="P:exocytosis"/>
    <property type="evidence" value="ECO:0007669"/>
    <property type="project" value="UniProtKB-KW"/>
</dbReference>
<comment type="similarity">
    <text evidence="1">Belongs to the SEC6 family.</text>
</comment>
<dbReference type="GO" id="GO:0000149">
    <property type="term" value="F:SNARE binding"/>
    <property type="evidence" value="ECO:0007669"/>
    <property type="project" value="TreeGrafter"/>
</dbReference>
<dbReference type="PANTHER" id="PTHR21292">
    <property type="entry name" value="EXOCYST COMPLEX COMPONENT SEC6-RELATED"/>
    <property type="match status" value="1"/>
</dbReference>
<dbReference type="Gene3D" id="1.10.357.70">
    <property type="entry name" value="Exocyst complex component Sec6, C-terminal domain"/>
    <property type="match status" value="1"/>
</dbReference>
<evidence type="ECO:0000313" key="4">
    <source>
        <dbReference type="EMBL" id="CAD7404823.1"/>
    </source>
</evidence>
<dbReference type="GO" id="GO:0000145">
    <property type="term" value="C:exocyst"/>
    <property type="evidence" value="ECO:0007669"/>
    <property type="project" value="InterPro"/>
</dbReference>
<organism evidence="4">
    <name type="scientific">Timema poppense</name>
    <name type="common">Walking stick</name>
    <dbReference type="NCBI Taxonomy" id="170557"/>
    <lineage>
        <taxon>Eukaryota</taxon>
        <taxon>Metazoa</taxon>
        <taxon>Ecdysozoa</taxon>
        <taxon>Arthropoda</taxon>
        <taxon>Hexapoda</taxon>
        <taxon>Insecta</taxon>
        <taxon>Pterygota</taxon>
        <taxon>Neoptera</taxon>
        <taxon>Polyneoptera</taxon>
        <taxon>Phasmatodea</taxon>
        <taxon>Timematodea</taxon>
        <taxon>Timematoidea</taxon>
        <taxon>Timematidae</taxon>
        <taxon>Timema</taxon>
    </lineage>
</organism>
<dbReference type="AlphaFoldDB" id="A0A7R9H3R2"/>
<dbReference type="EMBL" id="OD002304">
    <property type="protein sequence ID" value="CAD7404823.1"/>
    <property type="molecule type" value="Genomic_DNA"/>
</dbReference>
<gene>
    <name evidence="4" type="ORF">TPSB3V08_LOCUS4682</name>
</gene>
<evidence type="ECO:0000256" key="3">
    <source>
        <dbReference type="ARBA" id="ARBA00022483"/>
    </source>
</evidence>
<proteinExistence type="inferred from homology"/>